<dbReference type="InterPro" id="IPR029063">
    <property type="entry name" value="SAM-dependent_MTases_sf"/>
</dbReference>
<sequence length="178" mass="19500">SYARLLSLPSLTGRVRPTPDNSKSLLLSPLKVPESPGYILPLLNHAGSYVDGAPLVMYYMEALGLYELLSVGHLERLRDLLEEVRGEGGKVLEIGAGDGRLTRGLRDVMEGVEVQGTDDGTWGINGPGVERKGYREALEGVGRDDCVVVAWMPQGVDWTGEIRRRGLTKTVLFRRVDP</sequence>
<name>A0A9W7FGB5_9STRA</name>
<dbReference type="AlphaFoldDB" id="A0A9W7FGB5"/>
<keyword evidence="2" id="KW-1185">Reference proteome</keyword>
<dbReference type="Gene3D" id="3.40.50.150">
    <property type="entry name" value="Vaccinia Virus protein VP39"/>
    <property type="match status" value="1"/>
</dbReference>
<comment type="caution">
    <text evidence="1">The sequence shown here is derived from an EMBL/GenBank/DDBJ whole genome shotgun (WGS) entry which is preliminary data.</text>
</comment>
<dbReference type="EMBL" id="BRXZ01000429">
    <property type="protein sequence ID" value="GMI11564.1"/>
    <property type="molecule type" value="Genomic_DNA"/>
</dbReference>
<evidence type="ECO:0008006" key="3">
    <source>
        <dbReference type="Google" id="ProtNLM"/>
    </source>
</evidence>
<evidence type="ECO:0000313" key="2">
    <source>
        <dbReference type="Proteomes" id="UP001165082"/>
    </source>
</evidence>
<gene>
    <name evidence="1" type="ORF">TrRE_jg8542</name>
</gene>
<dbReference type="Proteomes" id="UP001165082">
    <property type="component" value="Unassembled WGS sequence"/>
</dbReference>
<reference evidence="1" key="1">
    <citation type="submission" date="2022-07" db="EMBL/GenBank/DDBJ databases">
        <title>Genome analysis of Parmales, a sister group of diatoms, reveals the evolutionary specialization of diatoms from phago-mixotrophs to photoautotrophs.</title>
        <authorList>
            <person name="Ban H."/>
            <person name="Sato S."/>
            <person name="Yoshikawa S."/>
            <person name="Kazumasa Y."/>
            <person name="Nakamura Y."/>
            <person name="Ichinomiya M."/>
            <person name="Saitoh K."/>
            <person name="Sato N."/>
            <person name="Blanc-Mathieu R."/>
            <person name="Endo H."/>
            <person name="Kuwata A."/>
            <person name="Ogata H."/>
        </authorList>
    </citation>
    <scope>NUCLEOTIDE SEQUENCE</scope>
</reference>
<protein>
    <recommendedName>
        <fullName evidence="3">S-adenosyl-L-methionine-dependent methyltransferase</fullName>
    </recommendedName>
</protein>
<feature type="non-terminal residue" evidence="1">
    <location>
        <position position="1"/>
    </location>
</feature>
<proteinExistence type="predicted"/>
<evidence type="ECO:0000313" key="1">
    <source>
        <dbReference type="EMBL" id="GMI11564.1"/>
    </source>
</evidence>
<organism evidence="1 2">
    <name type="scientific">Triparma retinervis</name>
    <dbReference type="NCBI Taxonomy" id="2557542"/>
    <lineage>
        <taxon>Eukaryota</taxon>
        <taxon>Sar</taxon>
        <taxon>Stramenopiles</taxon>
        <taxon>Ochrophyta</taxon>
        <taxon>Bolidophyceae</taxon>
        <taxon>Parmales</taxon>
        <taxon>Triparmaceae</taxon>
        <taxon>Triparma</taxon>
    </lineage>
</organism>
<dbReference type="SUPFAM" id="SSF53335">
    <property type="entry name" value="S-adenosyl-L-methionine-dependent methyltransferases"/>
    <property type="match status" value="1"/>
</dbReference>
<dbReference type="OrthoDB" id="567951at2759"/>
<accession>A0A9W7FGB5</accession>